<dbReference type="PANTHER" id="PTHR31157">
    <property type="entry name" value="SCP DOMAIN-CONTAINING PROTEIN"/>
    <property type="match status" value="1"/>
</dbReference>
<evidence type="ECO:0000256" key="1">
    <source>
        <dbReference type="SAM" id="MobiDB-lite"/>
    </source>
</evidence>
<feature type="region of interest" description="Disordered" evidence="1">
    <location>
        <begin position="128"/>
        <end position="161"/>
    </location>
</feature>
<protein>
    <submittedName>
        <fullName evidence="3">Uncharacterized conserved protein YkwD, contains CAP (CSP/antigen 5/PR1) domain</fullName>
    </submittedName>
</protein>
<dbReference type="AlphaFoldDB" id="A0A1I4T763"/>
<evidence type="ECO:0000259" key="2">
    <source>
        <dbReference type="Pfam" id="PF00188"/>
    </source>
</evidence>
<feature type="domain" description="SCP" evidence="2">
    <location>
        <begin position="172"/>
        <end position="280"/>
    </location>
</feature>
<feature type="region of interest" description="Disordered" evidence="1">
    <location>
        <begin position="50"/>
        <end position="79"/>
    </location>
</feature>
<dbReference type="PANTHER" id="PTHR31157:SF1">
    <property type="entry name" value="SCP DOMAIN-CONTAINING PROTEIN"/>
    <property type="match status" value="1"/>
</dbReference>
<gene>
    <name evidence="3" type="ORF">SAMN05216207_1002146</name>
</gene>
<feature type="compositionally biased region" description="Pro residues" evidence="1">
    <location>
        <begin position="58"/>
        <end position="79"/>
    </location>
</feature>
<organism evidence="3 4">
    <name type="scientific">Pseudonocardia ammonioxydans</name>
    <dbReference type="NCBI Taxonomy" id="260086"/>
    <lineage>
        <taxon>Bacteria</taxon>
        <taxon>Bacillati</taxon>
        <taxon>Actinomycetota</taxon>
        <taxon>Actinomycetes</taxon>
        <taxon>Pseudonocardiales</taxon>
        <taxon>Pseudonocardiaceae</taxon>
        <taxon>Pseudonocardia</taxon>
    </lineage>
</organism>
<dbReference type="Proteomes" id="UP000199614">
    <property type="component" value="Unassembled WGS sequence"/>
</dbReference>
<dbReference type="SUPFAM" id="SSF55797">
    <property type="entry name" value="PR-1-like"/>
    <property type="match status" value="1"/>
</dbReference>
<evidence type="ECO:0000313" key="3">
    <source>
        <dbReference type="EMBL" id="SFM72539.1"/>
    </source>
</evidence>
<reference evidence="3 4" key="1">
    <citation type="submission" date="2016-10" db="EMBL/GenBank/DDBJ databases">
        <authorList>
            <person name="de Groot N.N."/>
        </authorList>
    </citation>
    <scope>NUCLEOTIDE SEQUENCE [LARGE SCALE GENOMIC DNA]</scope>
    <source>
        <strain evidence="3 4">CGMCC 4.1877</strain>
    </source>
</reference>
<dbReference type="EMBL" id="FOUY01000002">
    <property type="protein sequence ID" value="SFM72539.1"/>
    <property type="molecule type" value="Genomic_DNA"/>
</dbReference>
<dbReference type="CDD" id="cd05379">
    <property type="entry name" value="CAP_bacterial"/>
    <property type="match status" value="1"/>
</dbReference>
<accession>A0A1I4T763</accession>
<evidence type="ECO:0000313" key="4">
    <source>
        <dbReference type="Proteomes" id="UP000199614"/>
    </source>
</evidence>
<dbReference type="Gene3D" id="3.40.33.10">
    <property type="entry name" value="CAP"/>
    <property type="match status" value="1"/>
</dbReference>
<dbReference type="InterPro" id="IPR014044">
    <property type="entry name" value="CAP_dom"/>
</dbReference>
<dbReference type="InterPro" id="IPR035940">
    <property type="entry name" value="CAP_sf"/>
</dbReference>
<keyword evidence="4" id="KW-1185">Reference proteome</keyword>
<dbReference type="STRING" id="260086.SAMN05216207_1002146"/>
<name>A0A1I4T763_PSUAM</name>
<sequence>MLGGVGAGAVLAVTAPLTPVDASPPGPAGVDETLPLRVVGVPPVAGALLPAGTTPAAGPTPPARVAPAAPGPTTAPPPVPGPPPVLDIADATRAVLAAVPADPGSAARAALDAVAARAALEAAAVRRAAEQTDRAAPAPERTSAPGPDPAPAGERATTPATGLSGAAARVVELTNAERTQAGCSALTVDPRITAAAQAHSEDMAARGYFAHDSQDGRDFADRITAAGYDAPGAENIAMGQQDAADVVQDWMESPGHRANILNCSLTTIGVGLADGYWTQNFGR</sequence>
<proteinExistence type="predicted"/>
<dbReference type="Pfam" id="PF00188">
    <property type="entry name" value="CAP"/>
    <property type="match status" value="1"/>
</dbReference>